<evidence type="ECO:0000313" key="2">
    <source>
        <dbReference type="Proteomes" id="UP000828941"/>
    </source>
</evidence>
<sequence length="836" mass="92112">MALNLHFRNMQHGVGLHASHSKQRHLHHQLTPSSAHHQIYRITSTFLLLIFIALFPCHTPIASSLQAVAAPEKGGWDPSLMDAGDESRPLKVTFSGPAKNCTDALPIGNGRLGAMVWGGVASEILQLNEDTLWTGIPGDYTNKSAPDALAEVRKLVDDGKYPEATAAAVKLSGEASAVYQLLGDINLEFDASHLAYSQETYHRELDLDTATAKVKYSVGDVEFTREHLASNPDQAIVTRISASKSESLSFTVSLDSKLQHNSRVVSGQNQIIMEGSCPGTWLPSKGELKGIQFSAVLDLQLSNGKGVIHVLDGKKLRVEGSDSVVLVLTAASSFDGPFTNPEDSKKNPTSESLSKMKSAKTFSYSDLYSRHLVDYQNLFHRVLLQLSKSSKRNDTIPTAARVKSFQTDEDPSFVELLFQYGRYLLISSSRPGTQVANLQGIWNKDTTPPWDCAPHLNINLQMNYWPSLPCNLRECQEPLFDYISSLSVNGAKTAKVNYEANGWVAHQVSDIWAKTSPDRGEAVWALWPMGGAWLCTHLWEHYTYTMDKDFLKNKAYPLLEGCALFLLDWLIEGRGGLLETNPSTSPEHMFIAPDGKPASVSYSSTMDMSITKEVFSAIVSAAEVLGRNNDTIIKRVIQALLLPTRIAGDGSIMEWAEDFEDPEIHHRHVSHLFGLFPGHTINLEETPDLCKAADFALIKRGEDGPGWSTTWKAAFNLFAAHPPFQIDGNFGFSAAVAEMLVQSTMKDLYLLPALPGDKWPAGCVKGLRARGGLTINICWKGGDLQEAGLWSENQNVQMRLHYRGTIVQAEFSAGTVYSFNNQLKCVKTYSLAQVKL</sequence>
<keyword evidence="2" id="KW-1185">Reference proteome</keyword>
<accession>A0ACB9KEY1</accession>
<reference evidence="1 2" key="1">
    <citation type="journal article" date="2022" name="DNA Res.">
        <title>Chromosomal-level genome assembly of the orchid tree Bauhinia variegata (Leguminosae; Cercidoideae) supports the allotetraploid origin hypothesis of Bauhinia.</title>
        <authorList>
            <person name="Zhong Y."/>
            <person name="Chen Y."/>
            <person name="Zheng D."/>
            <person name="Pang J."/>
            <person name="Liu Y."/>
            <person name="Luo S."/>
            <person name="Meng S."/>
            <person name="Qian L."/>
            <person name="Wei D."/>
            <person name="Dai S."/>
            <person name="Zhou R."/>
        </authorList>
    </citation>
    <scope>NUCLEOTIDE SEQUENCE [LARGE SCALE GENOMIC DNA]</scope>
    <source>
        <strain evidence="1">BV-YZ2020</strain>
    </source>
</reference>
<evidence type="ECO:0000313" key="1">
    <source>
        <dbReference type="EMBL" id="KAI4295716.1"/>
    </source>
</evidence>
<dbReference type="Proteomes" id="UP000828941">
    <property type="component" value="Chromosome 14"/>
</dbReference>
<protein>
    <submittedName>
        <fullName evidence="1">Uncharacterized protein</fullName>
    </submittedName>
</protein>
<comment type="caution">
    <text evidence="1">The sequence shown here is derived from an EMBL/GenBank/DDBJ whole genome shotgun (WGS) entry which is preliminary data.</text>
</comment>
<organism evidence="1 2">
    <name type="scientific">Bauhinia variegata</name>
    <name type="common">Purple orchid tree</name>
    <name type="synonym">Phanera variegata</name>
    <dbReference type="NCBI Taxonomy" id="167791"/>
    <lineage>
        <taxon>Eukaryota</taxon>
        <taxon>Viridiplantae</taxon>
        <taxon>Streptophyta</taxon>
        <taxon>Embryophyta</taxon>
        <taxon>Tracheophyta</taxon>
        <taxon>Spermatophyta</taxon>
        <taxon>Magnoliopsida</taxon>
        <taxon>eudicotyledons</taxon>
        <taxon>Gunneridae</taxon>
        <taxon>Pentapetalae</taxon>
        <taxon>rosids</taxon>
        <taxon>fabids</taxon>
        <taxon>Fabales</taxon>
        <taxon>Fabaceae</taxon>
        <taxon>Cercidoideae</taxon>
        <taxon>Cercideae</taxon>
        <taxon>Bauhiniinae</taxon>
        <taxon>Bauhinia</taxon>
    </lineage>
</organism>
<name>A0ACB9KEY1_BAUVA</name>
<dbReference type="EMBL" id="CM039439">
    <property type="protein sequence ID" value="KAI4295716.1"/>
    <property type="molecule type" value="Genomic_DNA"/>
</dbReference>
<gene>
    <name evidence="1" type="ORF">L6164_035732</name>
</gene>
<proteinExistence type="predicted"/>